<protein>
    <submittedName>
        <fullName evidence="2">Prefoldin domain containing protein</fullName>
    </submittedName>
</protein>
<evidence type="ECO:0000313" key="2">
    <source>
        <dbReference type="EMBL" id="CDW58360.1"/>
    </source>
</evidence>
<evidence type="ECO:0000256" key="1">
    <source>
        <dbReference type="ARBA" id="ARBA00011695"/>
    </source>
</evidence>
<reference evidence="2" key="2">
    <citation type="submission" date="2014-03" db="EMBL/GenBank/DDBJ databases">
        <title>The whipworm genome and dual-species transcriptomics of an intimate host-pathogen interaction.</title>
        <authorList>
            <person name="Foth B.J."/>
            <person name="Tsai I.J."/>
            <person name="Reid A.J."/>
            <person name="Bancroft A.J."/>
            <person name="Nichol S."/>
            <person name="Tracey A."/>
            <person name="Holroyd N."/>
            <person name="Cotton J.A."/>
            <person name="Stanley E.J."/>
            <person name="Zarowiecki M."/>
            <person name="Liu J.Z."/>
            <person name="Huckvale T."/>
            <person name="Cooper P.J."/>
            <person name="Grencis R.K."/>
            <person name="Berriman M."/>
        </authorList>
    </citation>
    <scope>NUCLEOTIDE SEQUENCE [LARGE SCALE GENOMIC DNA]</scope>
</reference>
<dbReference type="SUPFAM" id="SSF46579">
    <property type="entry name" value="Prefoldin"/>
    <property type="match status" value="1"/>
</dbReference>
<dbReference type="Gene3D" id="1.10.287.370">
    <property type="match status" value="1"/>
</dbReference>
<dbReference type="InterPro" id="IPR004127">
    <property type="entry name" value="Prefoldin_subunit_alpha"/>
</dbReference>
<proteinExistence type="predicted"/>
<dbReference type="AlphaFoldDB" id="A0A077ZID5"/>
<keyword evidence="3" id="KW-1185">Reference proteome</keyword>
<comment type="subunit">
    <text evidence="1">Heterohexamer of two PFD-alpha type and four PFD-beta type subunits.</text>
</comment>
<organism evidence="2 3">
    <name type="scientific">Trichuris trichiura</name>
    <name type="common">Whipworm</name>
    <name type="synonym">Trichocephalus trichiurus</name>
    <dbReference type="NCBI Taxonomy" id="36087"/>
    <lineage>
        <taxon>Eukaryota</taxon>
        <taxon>Metazoa</taxon>
        <taxon>Ecdysozoa</taxon>
        <taxon>Nematoda</taxon>
        <taxon>Enoplea</taxon>
        <taxon>Dorylaimia</taxon>
        <taxon>Trichinellida</taxon>
        <taxon>Trichuridae</taxon>
        <taxon>Trichuris</taxon>
    </lineage>
</organism>
<evidence type="ECO:0000313" key="3">
    <source>
        <dbReference type="Proteomes" id="UP000030665"/>
    </source>
</evidence>
<dbReference type="OrthoDB" id="433124at2759"/>
<dbReference type="Pfam" id="PF02996">
    <property type="entry name" value="Prefoldin"/>
    <property type="match status" value="1"/>
</dbReference>
<accession>A0A077ZID5</accession>
<dbReference type="Proteomes" id="UP000030665">
    <property type="component" value="Unassembled WGS sequence"/>
</dbReference>
<dbReference type="STRING" id="36087.A0A077ZID5"/>
<gene>
    <name evidence="2" type="ORF">TTRE_0000667001</name>
</gene>
<dbReference type="EMBL" id="HG806321">
    <property type="protein sequence ID" value="CDW58360.1"/>
    <property type="molecule type" value="Genomic_DNA"/>
</dbReference>
<dbReference type="InterPro" id="IPR009053">
    <property type="entry name" value="Prefoldin"/>
</dbReference>
<name>A0A077ZID5_TRITR</name>
<sequence length="144" mass="15921">MADLTERVEVLENFLYNRLNSDLKDATESLQSTLSRLDDIRTTSSALRDILLLPSTVNLTSKVDLGNNAFAQAIIPDANTVFVKVLPSIYVEMTLEEAIDLLVKLEACVVKVANRQANYVARINAHVKLVKQGLEKLIAIPPSE</sequence>
<reference evidence="2" key="1">
    <citation type="submission" date="2014-01" db="EMBL/GenBank/DDBJ databases">
        <authorList>
            <person name="Aslett M."/>
        </authorList>
    </citation>
    <scope>NUCLEOTIDE SEQUENCE</scope>
</reference>